<keyword evidence="4" id="KW-0456">Lyase</keyword>
<dbReference type="EMBL" id="FOAF01000004">
    <property type="protein sequence ID" value="SEL79661.1"/>
    <property type="molecule type" value="Genomic_DNA"/>
</dbReference>
<evidence type="ECO:0000313" key="6">
    <source>
        <dbReference type="EMBL" id="SEL79661.1"/>
    </source>
</evidence>
<evidence type="ECO:0000256" key="3">
    <source>
        <dbReference type="ARBA" id="ARBA00011233"/>
    </source>
</evidence>
<protein>
    <submittedName>
        <fullName evidence="6">2-dehydro-3-deoxyphosphogluconate aldolase / (4S)-4-hydroxy-2-oxoglutarate aldolase</fullName>
    </submittedName>
</protein>
<dbReference type="InterPro" id="IPR000887">
    <property type="entry name" value="Aldlse_KDPG_KHG"/>
</dbReference>
<comment type="subunit">
    <text evidence="3">Homotrimer.</text>
</comment>
<dbReference type="Proteomes" id="UP000199421">
    <property type="component" value="Unassembled WGS sequence"/>
</dbReference>
<dbReference type="PANTHER" id="PTHR30246:SF1">
    <property type="entry name" value="2-DEHYDRO-3-DEOXY-6-PHOSPHOGALACTONATE ALDOLASE-RELATED"/>
    <property type="match status" value="1"/>
</dbReference>
<accession>A0A1H7T487</accession>
<gene>
    <name evidence="6" type="ORF">SAMN05661044_03370</name>
</gene>
<dbReference type="PANTHER" id="PTHR30246">
    <property type="entry name" value="2-KETO-3-DEOXY-6-PHOSPHOGLUCONATE ALDOLASE"/>
    <property type="match status" value="1"/>
</dbReference>
<keyword evidence="5" id="KW-0119">Carbohydrate metabolism</keyword>
<comment type="pathway">
    <text evidence="1">Carbohydrate acid metabolism.</text>
</comment>
<dbReference type="AlphaFoldDB" id="A0A1H7T487"/>
<proteinExistence type="inferred from homology"/>
<dbReference type="STRING" id="407022.SAMN05661044_03370"/>
<evidence type="ECO:0000256" key="1">
    <source>
        <dbReference type="ARBA" id="ARBA00004761"/>
    </source>
</evidence>
<dbReference type="SUPFAM" id="SSF51569">
    <property type="entry name" value="Aldolase"/>
    <property type="match status" value="1"/>
</dbReference>
<comment type="similarity">
    <text evidence="2">Belongs to the KHG/KDPG aldolase family.</text>
</comment>
<dbReference type="Gene3D" id="3.20.20.70">
    <property type="entry name" value="Aldolase class I"/>
    <property type="match status" value="1"/>
</dbReference>
<evidence type="ECO:0000256" key="5">
    <source>
        <dbReference type="ARBA" id="ARBA00023277"/>
    </source>
</evidence>
<organism evidence="6 7">
    <name type="scientific">Olivibacter domesticus</name>
    <name type="common">Pseudosphingobacterium domesticum</name>
    <dbReference type="NCBI Taxonomy" id="407022"/>
    <lineage>
        <taxon>Bacteria</taxon>
        <taxon>Pseudomonadati</taxon>
        <taxon>Bacteroidota</taxon>
        <taxon>Sphingobacteriia</taxon>
        <taxon>Sphingobacteriales</taxon>
        <taxon>Sphingobacteriaceae</taxon>
        <taxon>Olivibacter</taxon>
    </lineage>
</organism>
<dbReference type="RefSeq" id="WP_093326530.1">
    <property type="nucleotide sequence ID" value="NZ_FOAF01000004.1"/>
</dbReference>
<name>A0A1H7T487_OLID1</name>
<keyword evidence="7" id="KW-1185">Reference proteome</keyword>
<reference evidence="7" key="1">
    <citation type="submission" date="2016-10" db="EMBL/GenBank/DDBJ databases">
        <authorList>
            <person name="Varghese N."/>
            <person name="Submissions S."/>
        </authorList>
    </citation>
    <scope>NUCLEOTIDE SEQUENCE [LARGE SCALE GENOMIC DNA]</scope>
    <source>
        <strain evidence="7">DSM 18733</strain>
    </source>
</reference>
<dbReference type="OrthoDB" id="9802667at2"/>
<evidence type="ECO:0000313" key="7">
    <source>
        <dbReference type="Proteomes" id="UP000199421"/>
    </source>
</evidence>
<dbReference type="InterPro" id="IPR013785">
    <property type="entry name" value="Aldolase_TIM"/>
</dbReference>
<dbReference type="GO" id="GO:0016829">
    <property type="term" value="F:lyase activity"/>
    <property type="evidence" value="ECO:0007669"/>
    <property type="project" value="UniProtKB-KW"/>
</dbReference>
<dbReference type="CDD" id="cd00452">
    <property type="entry name" value="KDPG_aldolase"/>
    <property type="match status" value="1"/>
</dbReference>
<evidence type="ECO:0000256" key="2">
    <source>
        <dbReference type="ARBA" id="ARBA00006906"/>
    </source>
</evidence>
<dbReference type="Pfam" id="PF01081">
    <property type="entry name" value="Aldolase"/>
    <property type="match status" value="1"/>
</dbReference>
<evidence type="ECO:0000256" key="4">
    <source>
        <dbReference type="ARBA" id="ARBA00023239"/>
    </source>
</evidence>
<sequence length="216" mass="23882">MKTIEESIIQIKKYPVIPVYYHDDLQTCIDIVDACYRGGIRVFEFVSRGSKALENFKALKAYRDQQLPALHLGIGTIKSAEQAKEYLALGADFIVSPIIKPSIAEITLKQNILWIPGCMTPTEISIAEDISAPLVKLFPGSSLGPDFLKAIKPLFPNTLFMPTGGVNPDEISINKWFDAGVTAVGMGSKLFETPPNETNYNWLATRCEEVMKIVSV</sequence>